<protein>
    <submittedName>
        <fullName evidence="1">Uncharacterized protein</fullName>
    </submittedName>
</protein>
<dbReference type="EMBL" id="CP073078">
    <property type="protein sequence ID" value="QUD89973.1"/>
    <property type="molecule type" value="Genomic_DNA"/>
</dbReference>
<dbReference type="KEGG" id="caul:KCG34_08945"/>
<organism evidence="1 2">
    <name type="scientific">Phenylobacterium montanum</name>
    <dbReference type="NCBI Taxonomy" id="2823693"/>
    <lineage>
        <taxon>Bacteria</taxon>
        <taxon>Pseudomonadati</taxon>
        <taxon>Pseudomonadota</taxon>
        <taxon>Alphaproteobacteria</taxon>
        <taxon>Caulobacterales</taxon>
        <taxon>Caulobacteraceae</taxon>
        <taxon>Phenylobacterium</taxon>
    </lineage>
</organism>
<sequence>MTISSITTEGHHAAAPPFTVTGQHLQAVYVPTASAAGGVFMIVEKDTGRVIVQLPFAPQASAGEAAAAHAVDITA</sequence>
<dbReference type="RefSeq" id="WP_211940024.1">
    <property type="nucleotide sequence ID" value="NZ_CP073078.1"/>
</dbReference>
<keyword evidence="2" id="KW-1185">Reference proteome</keyword>
<dbReference type="Proteomes" id="UP000676409">
    <property type="component" value="Chromosome"/>
</dbReference>
<reference evidence="1" key="1">
    <citation type="submission" date="2021-04" db="EMBL/GenBank/DDBJ databases">
        <title>The complete genome sequence of Caulobacter sp. S6.</title>
        <authorList>
            <person name="Tang Y."/>
            <person name="Ouyang W."/>
            <person name="Liu Q."/>
            <person name="Huang B."/>
            <person name="Guo Z."/>
            <person name="Lei P."/>
        </authorList>
    </citation>
    <scope>NUCLEOTIDE SEQUENCE</scope>
    <source>
        <strain evidence="1">S6</strain>
    </source>
</reference>
<gene>
    <name evidence="1" type="ORF">KCG34_08945</name>
</gene>
<dbReference type="AlphaFoldDB" id="A0A975IWK4"/>
<proteinExistence type="predicted"/>
<evidence type="ECO:0000313" key="2">
    <source>
        <dbReference type="Proteomes" id="UP000676409"/>
    </source>
</evidence>
<evidence type="ECO:0000313" key="1">
    <source>
        <dbReference type="EMBL" id="QUD89973.1"/>
    </source>
</evidence>
<accession>A0A975IWK4</accession>
<name>A0A975IWK4_9CAUL</name>